<evidence type="ECO:0000256" key="4">
    <source>
        <dbReference type="ARBA" id="ARBA00022845"/>
    </source>
</evidence>
<dbReference type="InterPro" id="IPR011989">
    <property type="entry name" value="ARM-like"/>
</dbReference>
<evidence type="ECO:0000256" key="8">
    <source>
        <dbReference type="SAM" id="MobiDB-lite"/>
    </source>
</evidence>
<organism evidence="10 11">
    <name type="scientific">Lupinus angustifolius</name>
    <name type="common">Narrow-leaved blue lupine</name>
    <dbReference type="NCBI Taxonomy" id="3871"/>
    <lineage>
        <taxon>Eukaryota</taxon>
        <taxon>Viridiplantae</taxon>
        <taxon>Streptophyta</taxon>
        <taxon>Embryophyta</taxon>
        <taxon>Tracheophyta</taxon>
        <taxon>Spermatophyta</taxon>
        <taxon>Magnoliopsida</taxon>
        <taxon>eudicotyledons</taxon>
        <taxon>Gunneridae</taxon>
        <taxon>Pentapetalae</taxon>
        <taxon>rosids</taxon>
        <taxon>fabids</taxon>
        <taxon>Fabales</taxon>
        <taxon>Fabaceae</taxon>
        <taxon>Papilionoideae</taxon>
        <taxon>50 kb inversion clade</taxon>
        <taxon>genistoids sensu lato</taxon>
        <taxon>core genistoids</taxon>
        <taxon>Genisteae</taxon>
        <taxon>Lupinus</taxon>
    </lineage>
</organism>
<feature type="compositionally biased region" description="Polar residues" evidence="8">
    <location>
        <begin position="258"/>
        <end position="267"/>
    </location>
</feature>
<dbReference type="GO" id="GO:0006417">
    <property type="term" value="P:regulation of translation"/>
    <property type="evidence" value="ECO:0007669"/>
    <property type="project" value="UniProtKB-KW"/>
</dbReference>
<feature type="compositionally biased region" description="Polar residues" evidence="8">
    <location>
        <begin position="555"/>
        <end position="566"/>
    </location>
</feature>
<dbReference type="GO" id="GO:0003729">
    <property type="term" value="F:mRNA binding"/>
    <property type="evidence" value="ECO:0007669"/>
    <property type="project" value="TreeGrafter"/>
</dbReference>
<dbReference type="PROSITE" id="PS50303">
    <property type="entry name" value="PUM_HD"/>
    <property type="match status" value="1"/>
</dbReference>
<evidence type="ECO:0000313" key="10">
    <source>
        <dbReference type="EMBL" id="OIW16152.1"/>
    </source>
</evidence>
<evidence type="ECO:0000256" key="7">
    <source>
        <dbReference type="PROSITE-ProRule" id="PRU00317"/>
    </source>
</evidence>
<evidence type="ECO:0000256" key="6">
    <source>
        <dbReference type="ARBA" id="ARBA00055193"/>
    </source>
</evidence>
<feature type="repeat" description="Pumilio" evidence="7">
    <location>
        <begin position="1072"/>
        <end position="1108"/>
    </location>
</feature>
<dbReference type="InterPro" id="IPR033133">
    <property type="entry name" value="PUM-HD"/>
</dbReference>
<dbReference type="Pfam" id="PF07990">
    <property type="entry name" value="NABP"/>
    <property type="match status" value="2"/>
</dbReference>
<evidence type="ECO:0000256" key="3">
    <source>
        <dbReference type="ARBA" id="ARBA00022737"/>
    </source>
</evidence>
<dbReference type="SMART" id="SM00025">
    <property type="entry name" value="Pumilio"/>
    <property type="match status" value="8"/>
</dbReference>
<comment type="function">
    <text evidence="6">Sequence-specific RNA-binding protein that regulates translation and mRNA stability by binding the 3'-UTR of target mRNAs. Binds the APUM-binding elements (APBEs) in the 3'-UTR mRNA sequence of CLV1, PNH, WUS and FAS2.</text>
</comment>
<proteinExistence type="predicted"/>
<dbReference type="InterPro" id="IPR033712">
    <property type="entry name" value="Pumilio_RNA-bd"/>
</dbReference>
<dbReference type="PANTHER" id="PTHR12537">
    <property type="entry name" value="RNA BINDING PROTEIN PUMILIO-RELATED"/>
    <property type="match status" value="1"/>
</dbReference>
<feature type="compositionally biased region" description="Polar residues" evidence="8">
    <location>
        <begin position="519"/>
        <end position="528"/>
    </location>
</feature>
<keyword evidence="11" id="KW-1185">Reference proteome</keyword>
<feature type="region of interest" description="Disordered" evidence="8">
    <location>
        <begin position="258"/>
        <end position="305"/>
    </location>
</feature>
<feature type="repeat" description="Pumilio" evidence="7">
    <location>
        <begin position="1000"/>
        <end position="1035"/>
    </location>
</feature>
<accession>A0A4P1RQR7</accession>
<dbReference type="Gene3D" id="1.25.10.10">
    <property type="entry name" value="Leucine-rich Repeat Variant"/>
    <property type="match status" value="1"/>
</dbReference>
<feature type="repeat" description="Pumilio" evidence="7">
    <location>
        <begin position="928"/>
        <end position="963"/>
    </location>
</feature>
<dbReference type="InterPro" id="IPR001313">
    <property type="entry name" value="Pumilio_RNA-bd_rpt"/>
</dbReference>
<gene>
    <name evidence="10" type="ORF">TanjilG_18867</name>
</gene>
<feature type="compositionally biased region" description="Polar residues" evidence="8">
    <location>
        <begin position="294"/>
        <end position="305"/>
    </location>
</feature>
<dbReference type="Pfam" id="PF00806">
    <property type="entry name" value="PUF"/>
    <property type="match status" value="8"/>
</dbReference>
<dbReference type="PANTHER" id="PTHR12537:SF187">
    <property type="entry name" value="OS04G0276200 PROTEIN"/>
    <property type="match status" value="1"/>
</dbReference>
<evidence type="ECO:0000256" key="1">
    <source>
        <dbReference type="ARBA" id="ARBA00004496"/>
    </source>
</evidence>
<evidence type="ECO:0000259" key="9">
    <source>
        <dbReference type="PROSITE" id="PS50303"/>
    </source>
</evidence>
<keyword evidence="4" id="KW-0810">Translation regulation</keyword>
<feature type="repeat" description="Pumilio" evidence="7">
    <location>
        <begin position="1036"/>
        <end position="1071"/>
    </location>
</feature>
<keyword evidence="5" id="KW-0694">RNA-binding</keyword>
<keyword evidence="3" id="KW-0677">Repeat</keyword>
<dbReference type="AlphaFoldDB" id="A0A4P1RQR7"/>
<dbReference type="InterPro" id="IPR016024">
    <property type="entry name" value="ARM-type_fold"/>
</dbReference>
<dbReference type="Gramene" id="OIW16152">
    <property type="protein sequence ID" value="OIW16152"/>
    <property type="gene ID" value="TanjilG_18867"/>
</dbReference>
<dbReference type="STRING" id="3871.A0A4P1RQR7"/>
<protein>
    <recommendedName>
        <fullName evidence="9">PUM-HD domain-containing protein</fullName>
    </recommendedName>
</protein>
<sequence>MVSDSYQNIMSDVAIQSILKNHEYGDELGFLIERERELSRLRSGSAPPTVEGSLTAVGGLFDSHVAAGMGLGGGRGYLGSEENIRADPGYANYYYSNGANLNPRLPAPLLSKEDWRFSQQRLRGQKVGGIGDRRRLSGDEERSMFSVQPERKSAVEWGGNGDGFIGLPPSSGLGSRQKNFASVFQDEINNAAFALKQPHRPPSRNAFDDIPEEPETHFAFLEQELDALQSGGNKTGMPASKNLVGIASQTYASTLGASLSRSTTPDSQLLPRAVSPCLPPIGDGRSNSADKRTSNGQSSFNTVSSSVNETADLVSALSGMNLSATDTFDGEKHHQSPRHTEVDYNHDVNKHSYLNKLDSFSFQSHSANQSQLNEDWRFSQQRLRGQKVGGIGDRRRLSGDEERSMFSVQPERKSAVEWGGNGDGFIGLPPSSGLGSRQKNFASVFQDEINNAAFALKQPHRPPSRNAFDDIPEEPETHFAFLEQELDALQSGGNKTGMPASKNLVGIASQTYASTLGASLSRSTTPDSQLLPRAVSPCLPPIGDGRSNSADKRTSNGQSSFNTVSSSVNETADLVSALSGMNLSATDTFDGEKHHQSPRHTEVDYNHDVNKHSYLNKLDSFSFQSHSANQSQLNVSKSGGFGLDLNNASMYANEQLDPRKAGGISINSYFNGPSTPTPTSRGDSPAHYQNFDDMSNSYPNYGLSGYTVNPSSPSMMASQIGSGNVLPLFDNAAAAAIRMNAFDSRALGRGTALGNHAARSTNQLPLMDPLYPQYSRSDEFAVTQIAALNESAINRGYTNNSFTNLIGLQRGDLESLIASQKSHIGGVPYLAKSPSLNHNSYRNPSYGLGMSYPGSPVAGSSFPNSLYGPGSPMSQTERNMHLSGMRNVAGGFMGAWHSDAVSGLDENFASSLLDEFKNSKTKCFELSEIAGHVVEFSADQYGSRFIQQKLETASTDEINMVFHEIMSHALSLMTDVFGNYVIQKFFEHGTEVQIRELADQLTGNVLTLSLQMYGCRVIQKAIEVVALDQQTKMVAELDGHIMRCVRDQNGNHVIQKCIECVPEDATHFIVSTFFDQVVTLSTHPYGCRVIQRVLEYCHDPKTQQIMMDQILQSVRMLAQDQYGNYVVQHVLEHGKPHERTAIINELTGQIVQMSQQKFASNVIEKCLSFGTPTERQALVDEMLASTNENEPLQVLMKDQFANYVVQKVLETCDDQQLELILNRIKIHLNALKKYTYGKHIVARVEKLVAAGGFSCIHVAYSHLPLF</sequence>
<feature type="repeat" description="Pumilio" evidence="7">
    <location>
        <begin position="1145"/>
        <end position="1180"/>
    </location>
</feature>
<keyword evidence="2" id="KW-0963">Cytoplasm</keyword>
<dbReference type="PROSITE" id="PS50302">
    <property type="entry name" value="PUM"/>
    <property type="match status" value="8"/>
</dbReference>
<feature type="repeat" description="Pumilio" evidence="7">
    <location>
        <begin position="964"/>
        <end position="999"/>
    </location>
</feature>
<dbReference type="SUPFAM" id="SSF48371">
    <property type="entry name" value="ARM repeat"/>
    <property type="match status" value="1"/>
</dbReference>
<evidence type="ECO:0000256" key="2">
    <source>
        <dbReference type="ARBA" id="ARBA00022490"/>
    </source>
</evidence>
<reference evidence="10 11" key="1">
    <citation type="journal article" date="2017" name="Plant Biotechnol. J.">
        <title>A comprehensive draft genome sequence for lupin (Lupinus angustifolius), an emerging health food: insights into plant-microbe interactions and legume evolution.</title>
        <authorList>
            <person name="Hane J.K."/>
            <person name="Ming Y."/>
            <person name="Kamphuis L.G."/>
            <person name="Nelson M.N."/>
            <person name="Garg G."/>
            <person name="Atkins C.A."/>
            <person name="Bayer P.E."/>
            <person name="Bravo A."/>
            <person name="Bringans S."/>
            <person name="Cannon S."/>
            <person name="Edwards D."/>
            <person name="Foley R."/>
            <person name="Gao L.L."/>
            <person name="Harrison M.J."/>
            <person name="Huang W."/>
            <person name="Hurgobin B."/>
            <person name="Li S."/>
            <person name="Liu C.W."/>
            <person name="McGrath A."/>
            <person name="Morahan G."/>
            <person name="Murray J."/>
            <person name="Weller J."/>
            <person name="Jian J."/>
            <person name="Singh K.B."/>
        </authorList>
    </citation>
    <scope>NUCLEOTIDE SEQUENCE [LARGE SCALE GENOMIC DNA]</scope>
    <source>
        <strain evidence="11">cv. Tanjil</strain>
        <tissue evidence="10">Whole plant</tissue>
    </source>
</reference>
<name>A0A4P1RQR7_LUPAN</name>
<evidence type="ECO:0000313" key="11">
    <source>
        <dbReference type="Proteomes" id="UP000188354"/>
    </source>
</evidence>
<dbReference type="FunFam" id="1.25.10.10:FF:000004">
    <property type="entry name" value="Pumilio homolog 1 isoform 2"/>
    <property type="match status" value="1"/>
</dbReference>
<dbReference type="GO" id="GO:0005737">
    <property type="term" value="C:cytoplasm"/>
    <property type="evidence" value="ECO:0007669"/>
    <property type="project" value="UniProtKB-SubCell"/>
</dbReference>
<feature type="region of interest" description="Disordered" evidence="8">
    <location>
        <begin position="519"/>
        <end position="566"/>
    </location>
</feature>
<dbReference type="CDD" id="cd07920">
    <property type="entry name" value="Pumilio"/>
    <property type="match status" value="1"/>
</dbReference>
<feature type="domain" description="PUM-HD" evidence="9">
    <location>
        <begin position="908"/>
        <end position="1248"/>
    </location>
</feature>
<dbReference type="Proteomes" id="UP000188354">
    <property type="component" value="Chromosome LG02"/>
</dbReference>
<feature type="repeat" description="Pumilio" evidence="7">
    <location>
        <begin position="1109"/>
        <end position="1144"/>
    </location>
</feature>
<evidence type="ECO:0000256" key="5">
    <source>
        <dbReference type="ARBA" id="ARBA00022884"/>
    </source>
</evidence>
<dbReference type="EMBL" id="CM007362">
    <property type="protein sequence ID" value="OIW16152.1"/>
    <property type="molecule type" value="Genomic_DNA"/>
</dbReference>
<feature type="repeat" description="Pumilio" evidence="7">
    <location>
        <begin position="1181"/>
        <end position="1222"/>
    </location>
</feature>
<comment type="subcellular location">
    <subcellularLocation>
        <location evidence="1">Cytoplasm</location>
    </subcellularLocation>
</comment>
<dbReference type="InterPro" id="IPR012940">
    <property type="entry name" value="NABP"/>
</dbReference>